<comment type="caution">
    <text evidence="5">The sequence shown here is derived from an EMBL/GenBank/DDBJ whole genome shotgun (WGS) entry which is preliminary data.</text>
</comment>
<accession>A0A6L5X127</accession>
<dbReference type="SMART" id="SM00345">
    <property type="entry name" value="HTH_GNTR"/>
    <property type="match status" value="1"/>
</dbReference>
<evidence type="ECO:0000256" key="3">
    <source>
        <dbReference type="ARBA" id="ARBA00023163"/>
    </source>
</evidence>
<dbReference type="InterPro" id="IPR036390">
    <property type="entry name" value="WH_DNA-bd_sf"/>
</dbReference>
<dbReference type="PANTHER" id="PTHR38445">
    <property type="entry name" value="HTH-TYPE TRANSCRIPTIONAL REPRESSOR YTRA"/>
    <property type="match status" value="1"/>
</dbReference>
<dbReference type="Gene3D" id="1.10.10.10">
    <property type="entry name" value="Winged helix-like DNA-binding domain superfamily/Winged helix DNA-binding domain"/>
    <property type="match status" value="1"/>
</dbReference>
<dbReference type="GO" id="GO:0003677">
    <property type="term" value="F:DNA binding"/>
    <property type="evidence" value="ECO:0007669"/>
    <property type="project" value="UniProtKB-KW"/>
</dbReference>
<dbReference type="RefSeq" id="WP_154523165.1">
    <property type="nucleotide sequence ID" value="NZ_JAQYJL010000006.1"/>
</dbReference>
<evidence type="ECO:0000256" key="1">
    <source>
        <dbReference type="ARBA" id="ARBA00023015"/>
    </source>
</evidence>
<sequence>MPGHAGQRRRMWERGRFDVAWSFENGIPIYQQIITELKMQIAAGTYQPDDRLPPVRELAMDAGVNPNTMQRALAQMEQEGVLYTNRTAGRHVASDPEKIRSLRRQIAEDEIARMFGKLQGIGMSKEEITAAVDAWSREA</sequence>
<dbReference type="SUPFAM" id="SSF46785">
    <property type="entry name" value="Winged helix' DNA-binding domain"/>
    <property type="match status" value="1"/>
</dbReference>
<dbReference type="PANTHER" id="PTHR38445:SF6">
    <property type="entry name" value="GNTR-FAMILY TRANSCRIPTIONAL REGULATOR"/>
    <property type="match status" value="1"/>
</dbReference>
<dbReference type="PROSITE" id="PS50949">
    <property type="entry name" value="HTH_GNTR"/>
    <property type="match status" value="1"/>
</dbReference>
<dbReference type="AlphaFoldDB" id="A0A6L5X127"/>
<keyword evidence="3" id="KW-0804">Transcription</keyword>
<protein>
    <submittedName>
        <fullName evidence="5">GntR family transcriptional regulator</fullName>
    </submittedName>
</protein>
<dbReference type="InterPro" id="IPR000524">
    <property type="entry name" value="Tscrpt_reg_HTH_GntR"/>
</dbReference>
<evidence type="ECO:0000313" key="6">
    <source>
        <dbReference type="Proteomes" id="UP000481852"/>
    </source>
</evidence>
<feature type="domain" description="HTH gntR-type" evidence="4">
    <location>
        <begin position="27"/>
        <end position="95"/>
    </location>
</feature>
<dbReference type="Pfam" id="PF00392">
    <property type="entry name" value="GntR"/>
    <property type="match status" value="1"/>
</dbReference>
<evidence type="ECO:0000256" key="2">
    <source>
        <dbReference type="ARBA" id="ARBA00023125"/>
    </source>
</evidence>
<dbReference type="Proteomes" id="UP000481852">
    <property type="component" value="Unassembled WGS sequence"/>
</dbReference>
<name>A0A6L5X127_9FIRM</name>
<proteinExistence type="predicted"/>
<evidence type="ECO:0000259" key="4">
    <source>
        <dbReference type="PROSITE" id="PS50949"/>
    </source>
</evidence>
<reference evidence="5 6" key="1">
    <citation type="submission" date="2019-08" db="EMBL/GenBank/DDBJ databases">
        <title>In-depth cultivation of the pig gut microbiome towards novel bacterial diversity and tailored functional studies.</title>
        <authorList>
            <person name="Wylensek D."/>
            <person name="Hitch T.C.A."/>
            <person name="Clavel T."/>
        </authorList>
    </citation>
    <scope>NUCLEOTIDE SEQUENCE [LARGE SCALE GENOMIC DNA]</scope>
    <source>
        <strain evidence="5 6">Oil+RF-744-WCA-WT-11</strain>
    </source>
</reference>
<dbReference type="EMBL" id="VULZ01000002">
    <property type="protein sequence ID" value="MSS14099.1"/>
    <property type="molecule type" value="Genomic_DNA"/>
</dbReference>
<dbReference type="CDD" id="cd07377">
    <property type="entry name" value="WHTH_GntR"/>
    <property type="match status" value="1"/>
</dbReference>
<dbReference type="GO" id="GO:0003700">
    <property type="term" value="F:DNA-binding transcription factor activity"/>
    <property type="evidence" value="ECO:0007669"/>
    <property type="project" value="InterPro"/>
</dbReference>
<organism evidence="5 6">
    <name type="scientific">Porcincola intestinalis</name>
    <dbReference type="NCBI Taxonomy" id="2606632"/>
    <lineage>
        <taxon>Bacteria</taxon>
        <taxon>Bacillati</taxon>
        <taxon>Bacillota</taxon>
        <taxon>Clostridia</taxon>
        <taxon>Lachnospirales</taxon>
        <taxon>Lachnospiraceae</taxon>
        <taxon>Porcincola</taxon>
    </lineage>
</organism>
<gene>
    <name evidence="5" type="ORF">FYJ35_03420</name>
</gene>
<evidence type="ECO:0000313" key="5">
    <source>
        <dbReference type="EMBL" id="MSS14099.1"/>
    </source>
</evidence>
<keyword evidence="1" id="KW-0805">Transcription regulation</keyword>
<keyword evidence="6" id="KW-1185">Reference proteome</keyword>
<dbReference type="InterPro" id="IPR036388">
    <property type="entry name" value="WH-like_DNA-bd_sf"/>
</dbReference>
<keyword evidence="2" id="KW-0238">DNA-binding</keyword>